<feature type="domain" description="CHAD" evidence="2">
    <location>
        <begin position="36"/>
        <end position="384"/>
    </location>
</feature>
<dbReference type="InterPro" id="IPR007899">
    <property type="entry name" value="CHAD_dom"/>
</dbReference>
<sequence>MVGRSGETVAEPGQAASGTGPGEHTAGSGAPEPGGGATAGEVLGGYLRARAGEFLRALRAHTLSAGTVESAARTAEAVEALRAAARRLSGTLHTYRPLLDAEWADHLRAELSWLSGSLAREYAYADRLDRLLGSLHRLSGGGGTGRTPPPPSAPAGRHRERPAGERAAGGRAGHAGAGEDGALPVGAARAGALLDRQLTLSRTRAHTAALQALGSARFHAVADAVALLASEPRLPDGVADRPAVAGLAPLAGQARRRLSEAVAALPLSRAGAPYNAEALARSLAGEARQDAAWHHVRVLLRLHRYAQEVLGPYAEPDARLLPAGAALERHRDAAEAAAAVAAAAGTPRIAPATAYALGVLHADQRHEVEAARFVFGRVWDRGTAGPT</sequence>
<gene>
    <name evidence="3" type="ORF">SCA03_40760</name>
</gene>
<reference evidence="3 4" key="1">
    <citation type="submission" date="2019-06" db="EMBL/GenBank/DDBJ databases">
        <title>Whole genome shotgun sequence of Streptomyces cacaoi subsp. cacaoi NBRC 12748.</title>
        <authorList>
            <person name="Hosoyama A."/>
            <person name="Uohara A."/>
            <person name="Ohji S."/>
            <person name="Ichikawa N."/>
        </authorList>
    </citation>
    <scope>NUCLEOTIDE SEQUENCE [LARGE SCALE GENOMIC DNA]</scope>
    <source>
        <strain evidence="3 4">NBRC 12748</strain>
    </source>
</reference>
<dbReference type="PROSITE" id="PS51708">
    <property type="entry name" value="CHAD"/>
    <property type="match status" value="1"/>
</dbReference>
<dbReference type="EMBL" id="BJMM01000021">
    <property type="protein sequence ID" value="GEB51525.1"/>
    <property type="molecule type" value="Genomic_DNA"/>
</dbReference>
<accession>A0A4Y3R1E8</accession>
<dbReference type="Gene3D" id="1.40.20.10">
    <property type="entry name" value="CHAD domain"/>
    <property type="match status" value="1"/>
</dbReference>
<protein>
    <submittedName>
        <fullName evidence="3">CHAD domain-containing protein</fullName>
    </submittedName>
</protein>
<dbReference type="OrthoDB" id="4350303at2"/>
<keyword evidence="4" id="KW-1185">Reference proteome</keyword>
<dbReference type="Proteomes" id="UP000319210">
    <property type="component" value="Unassembled WGS sequence"/>
</dbReference>
<name>A0A4Y3R1E8_STRCI</name>
<feature type="region of interest" description="Disordered" evidence="1">
    <location>
        <begin position="137"/>
        <end position="181"/>
    </location>
</feature>
<dbReference type="SMART" id="SM00880">
    <property type="entry name" value="CHAD"/>
    <property type="match status" value="1"/>
</dbReference>
<organism evidence="3 4">
    <name type="scientific">Streptomyces cacaoi</name>
    <dbReference type="NCBI Taxonomy" id="1898"/>
    <lineage>
        <taxon>Bacteria</taxon>
        <taxon>Bacillati</taxon>
        <taxon>Actinomycetota</taxon>
        <taxon>Actinomycetes</taxon>
        <taxon>Kitasatosporales</taxon>
        <taxon>Streptomycetaceae</taxon>
        <taxon>Streptomyces</taxon>
    </lineage>
</organism>
<dbReference type="InterPro" id="IPR038186">
    <property type="entry name" value="CHAD_dom_sf"/>
</dbReference>
<evidence type="ECO:0000259" key="2">
    <source>
        <dbReference type="PROSITE" id="PS51708"/>
    </source>
</evidence>
<comment type="caution">
    <text evidence="3">The sequence shown here is derived from an EMBL/GenBank/DDBJ whole genome shotgun (WGS) entry which is preliminary data.</text>
</comment>
<feature type="region of interest" description="Disordered" evidence="1">
    <location>
        <begin position="1"/>
        <end position="41"/>
    </location>
</feature>
<dbReference type="AlphaFoldDB" id="A0A4Y3R1E8"/>
<evidence type="ECO:0000313" key="4">
    <source>
        <dbReference type="Proteomes" id="UP000319210"/>
    </source>
</evidence>
<dbReference type="Pfam" id="PF05235">
    <property type="entry name" value="CHAD"/>
    <property type="match status" value="1"/>
</dbReference>
<evidence type="ECO:0000313" key="3">
    <source>
        <dbReference type="EMBL" id="GEB51525.1"/>
    </source>
</evidence>
<evidence type="ECO:0000256" key="1">
    <source>
        <dbReference type="SAM" id="MobiDB-lite"/>
    </source>
</evidence>
<dbReference type="RefSeq" id="WP_078875433.1">
    <property type="nucleotide sequence ID" value="NZ_BJMM01000021.1"/>
</dbReference>
<proteinExistence type="predicted"/>
<feature type="compositionally biased region" description="Gly residues" evidence="1">
    <location>
        <begin position="170"/>
        <end position="179"/>
    </location>
</feature>